<organism evidence="4 5">
    <name type="scientific">Labrys miyagiensis</name>
    <dbReference type="NCBI Taxonomy" id="346912"/>
    <lineage>
        <taxon>Bacteria</taxon>
        <taxon>Pseudomonadati</taxon>
        <taxon>Pseudomonadota</taxon>
        <taxon>Alphaproteobacteria</taxon>
        <taxon>Hyphomicrobiales</taxon>
        <taxon>Xanthobacteraceae</taxon>
        <taxon>Labrys</taxon>
    </lineage>
</organism>
<dbReference type="SUPFAM" id="SSF51182">
    <property type="entry name" value="RmlC-like cupins"/>
    <property type="match status" value="1"/>
</dbReference>
<dbReference type="InterPro" id="IPR051610">
    <property type="entry name" value="GPI/OXD"/>
</dbReference>
<evidence type="ECO:0000256" key="2">
    <source>
        <dbReference type="SAM" id="MobiDB-lite"/>
    </source>
</evidence>
<protein>
    <recommendedName>
        <fullName evidence="3">Cupin type-2 domain-containing protein</fullName>
    </recommendedName>
</protein>
<feature type="compositionally biased region" description="Polar residues" evidence="2">
    <location>
        <begin position="1"/>
        <end position="11"/>
    </location>
</feature>
<dbReference type="Gene3D" id="2.60.120.10">
    <property type="entry name" value="Jelly Rolls"/>
    <property type="match status" value="1"/>
</dbReference>
<dbReference type="Pfam" id="PF07883">
    <property type="entry name" value="Cupin_2"/>
    <property type="match status" value="1"/>
</dbReference>
<evidence type="ECO:0000256" key="1">
    <source>
        <dbReference type="ARBA" id="ARBA00022723"/>
    </source>
</evidence>
<dbReference type="InterPro" id="IPR014710">
    <property type="entry name" value="RmlC-like_jellyroll"/>
</dbReference>
<dbReference type="InterPro" id="IPR013096">
    <property type="entry name" value="Cupin_2"/>
</dbReference>
<evidence type="ECO:0000313" key="4">
    <source>
        <dbReference type="EMBL" id="GLS19555.1"/>
    </source>
</evidence>
<dbReference type="EMBL" id="BSPC01000023">
    <property type="protein sequence ID" value="GLS19555.1"/>
    <property type="molecule type" value="Genomic_DNA"/>
</dbReference>
<feature type="domain" description="Cupin type-2" evidence="3">
    <location>
        <begin position="51"/>
        <end position="118"/>
    </location>
</feature>
<feature type="region of interest" description="Disordered" evidence="2">
    <location>
        <begin position="1"/>
        <end position="20"/>
    </location>
</feature>
<sequence length="132" mass="14183">MGTTSQAQTVITRAEERPREVWDDPAKGSVAWHTLFSADITPTDALCAGIAILSPGGNNPPHRHAEAEIYLILEGSGVLTVDGKESTVTNGAAIFIPGNAWHALRNSGEGDLRLFYVFPTGRFSDVVYEFPA</sequence>
<reference evidence="5" key="1">
    <citation type="journal article" date="2019" name="Int. J. Syst. Evol. Microbiol.">
        <title>The Global Catalogue of Microorganisms (GCM) 10K type strain sequencing project: providing services to taxonomists for standard genome sequencing and annotation.</title>
        <authorList>
            <consortium name="The Broad Institute Genomics Platform"/>
            <consortium name="The Broad Institute Genome Sequencing Center for Infectious Disease"/>
            <person name="Wu L."/>
            <person name="Ma J."/>
        </authorList>
    </citation>
    <scope>NUCLEOTIDE SEQUENCE [LARGE SCALE GENOMIC DNA]</scope>
    <source>
        <strain evidence="5">NBRC 101365</strain>
    </source>
</reference>
<evidence type="ECO:0000313" key="5">
    <source>
        <dbReference type="Proteomes" id="UP001156882"/>
    </source>
</evidence>
<proteinExistence type="predicted"/>
<gene>
    <name evidence="4" type="ORF">GCM10007874_25720</name>
</gene>
<comment type="caution">
    <text evidence="4">The sequence shown here is derived from an EMBL/GenBank/DDBJ whole genome shotgun (WGS) entry which is preliminary data.</text>
</comment>
<dbReference type="Proteomes" id="UP001156882">
    <property type="component" value="Unassembled WGS sequence"/>
</dbReference>
<keyword evidence="1" id="KW-0479">Metal-binding</keyword>
<dbReference type="PANTHER" id="PTHR35848:SF6">
    <property type="entry name" value="CUPIN TYPE-2 DOMAIN-CONTAINING PROTEIN"/>
    <property type="match status" value="1"/>
</dbReference>
<name>A0ABQ6CKZ9_9HYPH</name>
<dbReference type="RefSeq" id="WP_284312520.1">
    <property type="nucleotide sequence ID" value="NZ_BSPC01000023.1"/>
</dbReference>
<dbReference type="PANTHER" id="PTHR35848">
    <property type="entry name" value="OXALATE-BINDING PROTEIN"/>
    <property type="match status" value="1"/>
</dbReference>
<accession>A0ABQ6CKZ9</accession>
<dbReference type="InterPro" id="IPR011051">
    <property type="entry name" value="RmlC_Cupin_sf"/>
</dbReference>
<evidence type="ECO:0000259" key="3">
    <source>
        <dbReference type="Pfam" id="PF07883"/>
    </source>
</evidence>
<keyword evidence="5" id="KW-1185">Reference proteome</keyword>